<evidence type="ECO:0000256" key="1">
    <source>
        <dbReference type="ARBA" id="ARBA00004651"/>
    </source>
</evidence>
<dbReference type="AlphaFoldDB" id="A0A9D2HY18"/>
<keyword evidence="5 6" id="KW-0472">Membrane</keyword>
<evidence type="ECO:0000313" key="7">
    <source>
        <dbReference type="EMBL" id="HJA87045.1"/>
    </source>
</evidence>
<organism evidence="7 8">
    <name type="scientific">Candidatus Bacteroides avicola</name>
    <dbReference type="NCBI Taxonomy" id="2838468"/>
    <lineage>
        <taxon>Bacteria</taxon>
        <taxon>Pseudomonadati</taxon>
        <taxon>Bacteroidota</taxon>
        <taxon>Bacteroidia</taxon>
        <taxon>Bacteroidales</taxon>
        <taxon>Bacteroidaceae</taxon>
        <taxon>Bacteroides</taxon>
    </lineage>
</organism>
<feature type="transmembrane region" description="Helical" evidence="6">
    <location>
        <begin position="118"/>
        <end position="137"/>
    </location>
</feature>
<dbReference type="Pfam" id="PF03631">
    <property type="entry name" value="Virul_fac_BrkB"/>
    <property type="match status" value="1"/>
</dbReference>
<dbReference type="PANTHER" id="PTHR30213">
    <property type="entry name" value="INNER MEMBRANE PROTEIN YHJD"/>
    <property type="match status" value="1"/>
</dbReference>
<gene>
    <name evidence="7" type="ORF">H9950_12805</name>
</gene>
<dbReference type="PANTHER" id="PTHR30213:SF0">
    <property type="entry name" value="UPF0761 MEMBRANE PROTEIN YIHY"/>
    <property type="match status" value="1"/>
</dbReference>
<keyword evidence="4 6" id="KW-1133">Transmembrane helix</keyword>
<protein>
    <submittedName>
        <fullName evidence="7">YihY/virulence factor BrkB family protein</fullName>
    </submittedName>
</protein>
<name>A0A9D2HY18_9BACE</name>
<dbReference type="NCBIfam" id="TIGR00765">
    <property type="entry name" value="yihY_not_rbn"/>
    <property type="match status" value="1"/>
</dbReference>
<feature type="transmembrane region" description="Helical" evidence="6">
    <location>
        <begin position="158"/>
        <end position="181"/>
    </location>
</feature>
<keyword evidence="3 6" id="KW-0812">Transmembrane</keyword>
<accession>A0A9D2HY18</accession>
<evidence type="ECO:0000256" key="3">
    <source>
        <dbReference type="ARBA" id="ARBA00022692"/>
    </source>
</evidence>
<keyword evidence="2" id="KW-1003">Cell membrane</keyword>
<proteinExistence type="predicted"/>
<evidence type="ECO:0000256" key="4">
    <source>
        <dbReference type="ARBA" id="ARBA00022989"/>
    </source>
</evidence>
<comment type="subcellular location">
    <subcellularLocation>
        <location evidence="1">Cell membrane</location>
        <topology evidence="1">Multi-pass membrane protein</topology>
    </subcellularLocation>
</comment>
<evidence type="ECO:0000256" key="2">
    <source>
        <dbReference type="ARBA" id="ARBA00022475"/>
    </source>
</evidence>
<evidence type="ECO:0000256" key="5">
    <source>
        <dbReference type="ARBA" id="ARBA00023136"/>
    </source>
</evidence>
<reference evidence="7" key="1">
    <citation type="journal article" date="2021" name="PeerJ">
        <title>Extensive microbial diversity within the chicken gut microbiome revealed by metagenomics and culture.</title>
        <authorList>
            <person name="Gilroy R."/>
            <person name="Ravi A."/>
            <person name="Getino M."/>
            <person name="Pursley I."/>
            <person name="Horton D.L."/>
            <person name="Alikhan N.F."/>
            <person name="Baker D."/>
            <person name="Gharbi K."/>
            <person name="Hall N."/>
            <person name="Watson M."/>
            <person name="Adriaenssens E.M."/>
            <person name="Foster-Nyarko E."/>
            <person name="Jarju S."/>
            <person name="Secka A."/>
            <person name="Antonio M."/>
            <person name="Oren A."/>
            <person name="Chaudhuri R.R."/>
            <person name="La Ragione R."/>
            <person name="Hildebrand F."/>
            <person name="Pallen M.J."/>
        </authorList>
    </citation>
    <scope>NUCLEOTIDE SEQUENCE</scope>
    <source>
        <strain evidence="7">ChiHjej12B11-9795</strain>
    </source>
</reference>
<evidence type="ECO:0000256" key="6">
    <source>
        <dbReference type="SAM" id="Phobius"/>
    </source>
</evidence>
<feature type="transmembrane region" description="Helical" evidence="6">
    <location>
        <begin position="201"/>
        <end position="221"/>
    </location>
</feature>
<comment type="caution">
    <text evidence="7">The sequence shown here is derived from an EMBL/GenBank/DDBJ whole genome shotgun (WGS) entry which is preliminary data.</text>
</comment>
<dbReference type="EMBL" id="DWZI01000066">
    <property type="protein sequence ID" value="HJA87045.1"/>
    <property type="molecule type" value="Genomic_DNA"/>
</dbReference>
<feature type="transmembrane region" description="Helical" evidence="6">
    <location>
        <begin position="233"/>
        <end position="251"/>
    </location>
</feature>
<dbReference type="GO" id="GO:0005886">
    <property type="term" value="C:plasma membrane"/>
    <property type="evidence" value="ECO:0007669"/>
    <property type="project" value="UniProtKB-SubCell"/>
</dbReference>
<sequence length="439" mass="50386">MNKRIAALWKFLTDDIWRITENEVTRTTFSVYNIIKSVFLCINRFTQDRVVNKASALTYSTLLAIVPILAIVFAIARGFGFDNLIRQQIMSGFGGSAEAMEVILEFVNSYLAQTKSGVFIGVGLILLLWTVLNLINNMEITFNRIWQVKKARSMYRKITDYTSMLLLIPLLLVVSGGLSIYMSTALKHVEDYALLAPLGKFMIRLIPFALTWFMFTGLYIFMPNTKVKFKHALISGILAGSAHQAFQFLYISGQLWVSRYNAIYGSFAALPMFLLWLQISWTICLFGAQLTYASQNISNFSFDKDTRNISHRYREFVSILIMSLIAKRFAHNEPPYTAEAISEACRIPIQLTHLTLYELQEIHLIHEVSTDEKNDDIAYLPSMDINQLNVALLLDRLDIHGSEDFKIDKEKAFNDEWDVLMKAKEEYYKSTEKILLKDL</sequence>
<reference evidence="7" key="2">
    <citation type="submission" date="2021-04" db="EMBL/GenBank/DDBJ databases">
        <authorList>
            <person name="Gilroy R."/>
        </authorList>
    </citation>
    <scope>NUCLEOTIDE SEQUENCE</scope>
    <source>
        <strain evidence="7">ChiHjej12B11-9795</strain>
    </source>
</reference>
<feature type="transmembrane region" description="Helical" evidence="6">
    <location>
        <begin position="263"/>
        <end position="288"/>
    </location>
</feature>
<dbReference type="Proteomes" id="UP000823862">
    <property type="component" value="Unassembled WGS sequence"/>
</dbReference>
<dbReference type="InterPro" id="IPR017039">
    <property type="entry name" value="Virul_fac_BrkB"/>
</dbReference>
<feature type="transmembrane region" description="Helical" evidence="6">
    <location>
        <begin position="56"/>
        <end position="76"/>
    </location>
</feature>
<evidence type="ECO:0000313" key="8">
    <source>
        <dbReference type="Proteomes" id="UP000823862"/>
    </source>
</evidence>